<dbReference type="InterPro" id="IPR015048">
    <property type="entry name" value="DUF1899"/>
</dbReference>
<reference evidence="10" key="1">
    <citation type="submission" date="2019-02" db="EMBL/GenBank/DDBJ databases">
        <title>FDA dAtabase for Regulatory Grade micrObial Sequences (FDA-ARGOS): Supporting development and validation of Infectious Disease Dx tests.</title>
        <authorList>
            <person name="Duncan R."/>
            <person name="Fisher C."/>
            <person name="Tallon L.J."/>
            <person name="Sadzewicz L."/>
            <person name="Sengamalay N."/>
            <person name="Ott S."/>
            <person name="Godinez A."/>
            <person name="Nagaraj S."/>
            <person name="Nadendla S."/>
            <person name="Sichtig H."/>
        </authorList>
    </citation>
    <scope>NUCLEOTIDE SEQUENCE</scope>
    <source>
        <strain evidence="10">FDAARGOS_360</strain>
    </source>
</reference>
<dbReference type="EMBL" id="LR812643">
    <property type="protein sequence ID" value="CAC5430272.1"/>
    <property type="molecule type" value="Genomic_DNA"/>
</dbReference>
<dbReference type="PANTHER" id="PTHR10856:SF0">
    <property type="entry name" value="CORONIN"/>
    <property type="match status" value="1"/>
</dbReference>
<evidence type="ECO:0000256" key="4">
    <source>
        <dbReference type="PROSITE-ProRule" id="PRU00221"/>
    </source>
</evidence>
<feature type="domain" description="DUF1899" evidence="8">
    <location>
        <begin position="1"/>
        <end position="62"/>
    </location>
</feature>
<dbReference type="GO" id="GO:0051015">
    <property type="term" value="F:actin filament binding"/>
    <property type="evidence" value="ECO:0007669"/>
    <property type="project" value="TreeGrafter"/>
</dbReference>
<protein>
    <recommendedName>
        <fullName evidence="5">Coronin</fullName>
    </recommendedName>
</protein>
<reference evidence="11" key="2">
    <citation type="submission" date="2019-02" db="EMBL/GenBank/DDBJ databases">
        <title>FDA dAtabase for Regulatory Grade micrObial Sequences (FDA-ARGOS): Supporting development and validation of Infectious Disease Dx tests.</title>
        <authorList>
            <person name="Duncan R."/>
            <person name="Fisher C."/>
            <person name="Tallon L."/>
            <person name="Sadzewicz L."/>
            <person name="Sengamalay N."/>
            <person name="Ott S."/>
            <person name="Godinez A."/>
            <person name="Nagaraj S."/>
            <person name="Vavikolanu K."/>
            <person name="Vyas G."/>
            <person name="Nadendla S."/>
            <person name="Aluvathingal J."/>
            <person name="Sichtig H."/>
        </authorList>
    </citation>
    <scope>NUCLEOTIDE SEQUENCE [LARGE SCALE GENOMIC DNA]</scope>
    <source>
        <strain evidence="11">FDAARGOS_360</strain>
    </source>
</reference>
<evidence type="ECO:0000256" key="5">
    <source>
        <dbReference type="RuleBase" id="RU280818"/>
    </source>
</evidence>
<dbReference type="Proteomes" id="UP000601710">
    <property type="component" value="Chromosome 23"/>
</dbReference>
<keyword evidence="2 5" id="KW-0677">Repeat</keyword>
<dbReference type="VEuPathDB" id="TriTrypDB:LdCL_230021100"/>
<evidence type="ECO:0000256" key="3">
    <source>
        <dbReference type="ARBA" id="ARBA00022980"/>
    </source>
</evidence>
<feature type="coiled-coil region" evidence="6">
    <location>
        <begin position="458"/>
        <end position="506"/>
    </location>
</feature>
<dbReference type="SUPFAM" id="SSF50978">
    <property type="entry name" value="WD40 repeat-like"/>
    <property type="match status" value="1"/>
</dbReference>
<feature type="compositionally biased region" description="Low complexity" evidence="7">
    <location>
        <begin position="432"/>
        <end position="444"/>
    </location>
</feature>
<dbReference type="InterPro" id="IPR001680">
    <property type="entry name" value="WD40_rpt"/>
</dbReference>
<dbReference type="PANTHER" id="PTHR10856">
    <property type="entry name" value="CORONIN"/>
    <property type="match status" value="1"/>
</dbReference>
<organism evidence="10 11">
    <name type="scientific">Leishmania donovani</name>
    <dbReference type="NCBI Taxonomy" id="5661"/>
    <lineage>
        <taxon>Eukaryota</taxon>
        <taxon>Discoba</taxon>
        <taxon>Euglenozoa</taxon>
        <taxon>Kinetoplastea</taxon>
        <taxon>Metakinetoplastina</taxon>
        <taxon>Trypanosomatida</taxon>
        <taxon>Trypanosomatidae</taxon>
        <taxon>Leishmaniinae</taxon>
        <taxon>Leishmania</taxon>
    </lineage>
</organism>
<reference evidence="9" key="3">
    <citation type="submission" date="2020-06" db="EMBL/GenBank/DDBJ databases">
        <authorList>
            <person name="Camacho E."/>
            <person name="Gonzalez-de la Fuente S."/>
            <person name="Rastrojo A."/>
            <person name="Peiro-Pastor R."/>
            <person name="Solana JC."/>
            <person name="Tabera L."/>
            <person name="Gamarro F."/>
            <person name="Carrasco-Ramiro F."/>
            <person name="Requena JM."/>
            <person name="Aguado B."/>
        </authorList>
    </citation>
    <scope>NUCLEOTIDE SEQUENCE</scope>
</reference>
<keyword evidence="1 4" id="KW-0853">WD repeat</keyword>
<evidence type="ECO:0000256" key="1">
    <source>
        <dbReference type="ARBA" id="ARBA00022574"/>
    </source>
</evidence>
<dbReference type="AlphaFoldDB" id="A0A504XVH1"/>
<dbReference type="PROSITE" id="PS50082">
    <property type="entry name" value="WD_REPEATS_2"/>
    <property type="match status" value="1"/>
</dbReference>
<keyword evidence="6" id="KW-0175">Coiled coil</keyword>
<evidence type="ECO:0000259" key="8">
    <source>
        <dbReference type="SMART" id="SM01166"/>
    </source>
</evidence>
<dbReference type="Pfam" id="PF08953">
    <property type="entry name" value="DUF1899"/>
    <property type="match status" value="1"/>
</dbReference>
<keyword evidence="3" id="KW-0689">Ribosomal protein</keyword>
<dbReference type="VEuPathDB" id="TriTrypDB:LdBPK_231400.1"/>
<dbReference type="SMART" id="SM00320">
    <property type="entry name" value="WD40"/>
    <property type="match status" value="3"/>
</dbReference>
<dbReference type="GO" id="GO:0007015">
    <property type="term" value="P:actin filament organization"/>
    <property type="evidence" value="ECO:0007669"/>
    <property type="project" value="TreeGrafter"/>
</dbReference>
<dbReference type="Proteomes" id="UP000318821">
    <property type="component" value="Unassembled WGS sequence"/>
</dbReference>
<keyword evidence="3" id="KW-0687">Ribonucleoprotein</keyword>
<feature type="repeat" description="WD" evidence="4">
    <location>
        <begin position="121"/>
        <end position="163"/>
    </location>
</feature>
<evidence type="ECO:0000256" key="2">
    <source>
        <dbReference type="ARBA" id="ARBA00022737"/>
    </source>
</evidence>
<evidence type="ECO:0000313" key="10">
    <source>
        <dbReference type="EMBL" id="TPP51288.1"/>
    </source>
</evidence>
<dbReference type="InterPro" id="IPR019775">
    <property type="entry name" value="WD40_repeat_CS"/>
</dbReference>
<dbReference type="InterPro" id="IPR015505">
    <property type="entry name" value="Coronin"/>
</dbReference>
<dbReference type="SMART" id="SM01167">
    <property type="entry name" value="DUF1900"/>
    <property type="match status" value="1"/>
</dbReference>
<comment type="similarity">
    <text evidence="5">Belongs to the WD repeat coronin family.</text>
</comment>
<dbReference type="EMBL" id="RHLD01000023">
    <property type="protein sequence ID" value="TPP51288.1"/>
    <property type="molecule type" value="Genomic_DNA"/>
</dbReference>
<dbReference type="InterPro" id="IPR015943">
    <property type="entry name" value="WD40/YVTN_repeat-like_dom_sf"/>
</dbReference>
<proteinExistence type="inferred from homology"/>
<evidence type="ECO:0000256" key="7">
    <source>
        <dbReference type="SAM" id="MobiDB-lite"/>
    </source>
</evidence>
<name>A0A504XVH1_LEIDO</name>
<sequence>MSVSRFRHSTGHVAKPQCHLLNVTSSTALWDGSNTISCNDKFIAVPWQTFGGTAVFKHDTFGRLAPNPPLVLGQKGQIIDVKFDPFNNHKLFTASEDGSIFGWGIPAEGLQSNISSPLVELKGHNKKCGIISFHPSANGVLASAGVDRVINVWDVERGTAVNTISNLSDYATGLEWNLRGSLFCIASRDKTLRVIDPRDCTVVSSVESHASARSQRCIWCKRKDTIMTLGCSKSQQRQIKLWDTRKMERPYSVTELDQSSAAFIPVYDEDLNLLILGSKGENNVKCFELMNEGLTFSYEVNSNDPMKGLCMMPKWSLDVRKCEFSRLYQLTYHSLFTIEMLLPRKQSCTEFQGDVFPSTFADHSAISAGEFFSGASADPREYNLSGLFDGHSPRLMGGSTPSPAKIPVAAQAAKPLKEAPKGETAAGHEKSSVSVPASSAATSAQGDNGPAKHADPCADMTQREIFDKQRRLQELSEKVRTCHQEISALRKALQEKEAEMLQVLEDIQSI</sequence>
<dbReference type="Gene3D" id="2.130.10.10">
    <property type="entry name" value="YVTN repeat-like/Quinoprotein amine dehydrogenase"/>
    <property type="match status" value="1"/>
</dbReference>
<dbReference type="GO" id="GO:0005840">
    <property type="term" value="C:ribosome"/>
    <property type="evidence" value="ECO:0007669"/>
    <property type="project" value="UniProtKB-KW"/>
</dbReference>
<dbReference type="PROSITE" id="PS50294">
    <property type="entry name" value="WD_REPEATS_REGION"/>
    <property type="match status" value="1"/>
</dbReference>
<dbReference type="VEuPathDB" id="TriTrypDB:LDHU3_23.1880"/>
<dbReference type="InterPro" id="IPR036322">
    <property type="entry name" value="WD40_repeat_dom_sf"/>
</dbReference>
<dbReference type="SMART" id="SM01166">
    <property type="entry name" value="DUF1899"/>
    <property type="match status" value="1"/>
</dbReference>
<dbReference type="PROSITE" id="PS00678">
    <property type="entry name" value="WD_REPEATS_1"/>
    <property type="match status" value="1"/>
</dbReference>
<dbReference type="Pfam" id="PF16300">
    <property type="entry name" value="WD40_4"/>
    <property type="match status" value="1"/>
</dbReference>
<accession>A0A504XVH1</accession>
<evidence type="ECO:0000313" key="9">
    <source>
        <dbReference type="EMBL" id="CAC5430272.1"/>
    </source>
</evidence>
<gene>
    <name evidence="10" type="ORF">CGC20_17900</name>
    <name evidence="9" type="ORF">LDHU3_23.1880</name>
</gene>
<feature type="compositionally biased region" description="Basic and acidic residues" evidence="7">
    <location>
        <begin position="415"/>
        <end position="431"/>
    </location>
</feature>
<dbReference type="FunFam" id="2.130.10.10:FF:001430">
    <property type="entry name" value="Coronin"/>
    <property type="match status" value="1"/>
</dbReference>
<feature type="region of interest" description="Disordered" evidence="7">
    <location>
        <begin position="414"/>
        <end position="456"/>
    </location>
</feature>
<dbReference type="Pfam" id="PF00400">
    <property type="entry name" value="WD40"/>
    <property type="match status" value="1"/>
</dbReference>
<evidence type="ECO:0000313" key="11">
    <source>
        <dbReference type="Proteomes" id="UP000318821"/>
    </source>
</evidence>
<evidence type="ECO:0000256" key="6">
    <source>
        <dbReference type="SAM" id="Coils"/>
    </source>
</evidence>